<sequence length="916" mass="102288">MAVQLAARPRHFFCPRIPLEPDMPAAAAILDQSATTPTNRNSPSASPKQCRRSSARTDKGSAPVNGNPLATQAKALHTLEYTGLNRDVKARAFLSSLLASSPFAGVFKTPIADSTSGMRRSHSTSDVDDVHHDINVAPVTPLQHLSIASPLEQAPSNGRQSQREPFQDGSVLGLRLLSKLGYQPSDAMSTRSRSSTDLPSLSSMTSTFPKDSTTPGMTTPPQQLSHAVSQASLPDENSRAEPALSSAIGMSVHSVYCESSDRLNCAADPDIGADEELQLSLGHLTLPLLKSALATCSVNDGDDSSTNDTRFLVNSIRTVFSDSDALNRSFLVETEDSGNDTTRHPSGLDLAAVREAYKLLVTLPKDTFLRPMANAMEILLARLQLNMAKLQSAPPERWRQLLILLENPLLKYHAYHDSLLSKLCLIIGAMRTKARSIFVQWFSTYDAKGLGDLIRIFQGYLVDHFQRSPQRDEALVASVKALSLLYSANEAAKPEPLVELSTFYTEDLYRKLNFKEEYKTWRKSLENGPSNVSVFSYFNYPFLFDPVTKTRIMHIDAMVQMSLEFEDAFVHQALVVHAQKFLHDSPSVAQLEENLKGRSNPFLVLEVRRDKLVQDVLEQVKQKTQDLKKPLKVRFIGGGEEGMDQGGVQKEFFQVIVNMLLDPAYGMFTYDEETRYCWINGASLESEKEFELVGTIVGLALYNGVILDVNFPKVMYKRLLDEVPTLEDVKEGWPALGRGLQQLLDWSDGDVGDVFLRTFEISYDVYGQVKNFPLVDGGENLIVTNQDRKQYVDLYIHHFVVESTRRQFTAFRRGFYKICGGRALKMCRPSELELLICGTATDEINFTELEDGAQYDDGYDGHHQVIVWFWEIVHEEMDLDQKKKLLNFVTASDRAPLNGLGSLTFVIQRNGPDTDR</sequence>
<feature type="compositionally biased region" description="Low complexity" evidence="6">
    <location>
        <begin position="189"/>
        <end position="207"/>
    </location>
</feature>
<evidence type="ECO:0000256" key="1">
    <source>
        <dbReference type="ARBA" id="ARBA00000885"/>
    </source>
</evidence>
<dbReference type="STRING" id="109895.A0A507DYH8"/>
<comment type="catalytic activity">
    <reaction evidence="1">
        <text>S-ubiquitinyl-[E2 ubiquitin-conjugating enzyme]-L-cysteine + [acceptor protein]-L-lysine = [E2 ubiquitin-conjugating enzyme]-L-cysteine + N(6)-ubiquitinyl-[acceptor protein]-L-lysine.</text>
        <dbReference type="EC" id="2.3.2.26"/>
    </reaction>
</comment>
<feature type="region of interest" description="Disordered" evidence="6">
    <location>
        <begin position="183"/>
        <end position="242"/>
    </location>
</feature>
<feature type="region of interest" description="Disordered" evidence="6">
    <location>
        <begin position="34"/>
        <end position="68"/>
    </location>
</feature>
<dbReference type="InterPro" id="IPR000569">
    <property type="entry name" value="HECT_dom"/>
</dbReference>
<feature type="compositionally biased region" description="Polar residues" evidence="6">
    <location>
        <begin position="208"/>
        <end position="232"/>
    </location>
</feature>
<dbReference type="InterPro" id="IPR044611">
    <property type="entry name" value="E3A/B/C-like"/>
</dbReference>
<comment type="caution">
    <text evidence="5">Lacks conserved residue(s) required for the propagation of feature annotation.</text>
</comment>
<dbReference type="PANTHER" id="PTHR45700">
    <property type="entry name" value="UBIQUITIN-PROTEIN LIGASE E3C"/>
    <property type="match status" value="1"/>
</dbReference>
<dbReference type="GO" id="GO:0000209">
    <property type="term" value="P:protein polyubiquitination"/>
    <property type="evidence" value="ECO:0007669"/>
    <property type="project" value="InterPro"/>
</dbReference>
<feature type="compositionally biased region" description="Polar residues" evidence="6">
    <location>
        <begin position="34"/>
        <end position="47"/>
    </location>
</feature>
<dbReference type="PROSITE" id="PS50237">
    <property type="entry name" value="HECT"/>
    <property type="match status" value="1"/>
</dbReference>
<evidence type="ECO:0000256" key="6">
    <source>
        <dbReference type="SAM" id="MobiDB-lite"/>
    </source>
</evidence>
<dbReference type="Gene3D" id="3.30.2160.10">
    <property type="entry name" value="Hect, E3 ligase catalytic domain"/>
    <property type="match status" value="1"/>
</dbReference>
<dbReference type="EC" id="2.3.2.26" evidence="2"/>
<evidence type="ECO:0000256" key="4">
    <source>
        <dbReference type="ARBA" id="ARBA00022786"/>
    </source>
</evidence>
<dbReference type="AlphaFoldDB" id="A0A507DYH8"/>
<dbReference type="GO" id="GO:0061630">
    <property type="term" value="F:ubiquitin protein ligase activity"/>
    <property type="evidence" value="ECO:0007669"/>
    <property type="project" value="UniProtKB-EC"/>
</dbReference>
<name>A0A507DYH8_9FUNG</name>
<evidence type="ECO:0000256" key="2">
    <source>
        <dbReference type="ARBA" id="ARBA00012485"/>
    </source>
</evidence>
<dbReference type="Proteomes" id="UP000318582">
    <property type="component" value="Unassembled WGS sequence"/>
</dbReference>
<dbReference type="Gene3D" id="3.30.2410.10">
    <property type="entry name" value="Hect, E3 ligase catalytic domain"/>
    <property type="match status" value="1"/>
</dbReference>
<dbReference type="PANTHER" id="PTHR45700:SF8">
    <property type="entry name" value="HECT-TYPE E3 UBIQUITIN TRANSFERASE"/>
    <property type="match status" value="1"/>
</dbReference>
<feature type="domain" description="HECT" evidence="7">
    <location>
        <begin position="623"/>
        <end position="916"/>
    </location>
</feature>
<dbReference type="InterPro" id="IPR035983">
    <property type="entry name" value="Hect_E3_ubiquitin_ligase"/>
</dbReference>
<proteinExistence type="predicted"/>
<evidence type="ECO:0000313" key="9">
    <source>
        <dbReference type="Proteomes" id="UP000318582"/>
    </source>
</evidence>
<reference evidence="8 9" key="1">
    <citation type="journal article" date="2019" name="Sci. Rep.">
        <title>Comparative genomics of chytrid fungi reveal insights into the obligate biotrophic and pathogenic lifestyle of Synchytrium endobioticum.</title>
        <authorList>
            <person name="van de Vossenberg B.T.L.H."/>
            <person name="Warris S."/>
            <person name="Nguyen H.D.T."/>
            <person name="van Gent-Pelzer M.P.E."/>
            <person name="Joly D.L."/>
            <person name="van de Geest H.C."/>
            <person name="Bonants P.J.M."/>
            <person name="Smith D.S."/>
            <person name="Levesque C.A."/>
            <person name="van der Lee T.A.J."/>
        </authorList>
    </citation>
    <scope>NUCLEOTIDE SEQUENCE [LARGE SCALE GENOMIC DNA]</scope>
    <source>
        <strain evidence="8 9">CBS 809.83</strain>
    </source>
</reference>
<evidence type="ECO:0000256" key="3">
    <source>
        <dbReference type="ARBA" id="ARBA00022679"/>
    </source>
</evidence>
<keyword evidence="3" id="KW-0808">Transferase</keyword>
<evidence type="ECO:0000256" key="5">
    <source>
        <dbReference type="PROSITE-ProRule" id="PRU00104"/>
    </source>
</evidence>
<dbReference type="EMBL" id="QEAQ01000070">
    <property type="protein sequence ID" value="TPX56586.1"/>
    <property type="molecule type" value="Genomic_DNA"/>
</dbReference>
<accession>A0A507DYH8</accession>
<dbReference type="Gene3D" id="3.90.1750.10">
    <property type="entry name" value="Hect, E3 ligase catalytic domains"/>
    <property type="match status" value="1"/>
</dbReference>
<organism evidence="8 9">
    <name type="scientific">Powellomyces hirtus</name>
    <dbReference type="NCBI Taxonomy" id="109895"/>
    <lineage>
        <taxon>Eukaryota</taxon>
        <taxon>Fungi</taxon>
        <taxon>Fungi incertae sedis</taxon>
        <taxon>Chytridiomycota</taxon>
        <taxon>Chytridiomycota incertae sedis</taxon>
        <taxon>Chytridiomycetes</taxon>
        <taxon>Spizellomycetales</taxon>
        <taxon>Powellomycetaceae</taxon>
        <taxon>Powellomyces</taxon>
    </lineage>
</organism>
<dbReference type="SMART" id="SM00119">
    <property type="entry name" value="HECTc"/>
    <property type="match status" value="1"/>
</dbReference>
<gene>
    <name evidence="8" type="ORF">PhCBS80983_g04445</name>
</gene>
<evidence type="ECO:0000259" key="7">
    <source>
        <dbReference type="PROSITE" id="PS50237"/>
    </source>
</evidence>
<evidence type="ECO:0000313" key="8">
    <source>
        <dbReference type="EMBL" id="TPX56586.1"/>
    </source>
</evidence>
<protein>
    <recommendedName>
        <fullName evidence="2">HECT-type E3 ubiquitin transferase</fullName>
        <ecNumber evidence="2">2.3.2.26</ecNumber>
    </recommendedName>
</protein>
<keyword evidence="9" id="KW-1185">Reference proteome</keyword>
<dbReference type="SUPFAM" id="SSF56204">
    <property type="entry name" value="Hect, E3 ligase catalytic domain"/>
    <property type="match status" value="1"/>
</dbReference>
<keyword evidence="4 5" id="KW-0833">Ubl conjugation pathway</keyword>
<dbReference type="CDD" id="cd00078">
    <property type="entry name" value="HECTc"/>
    <property type="match status" value="1"/>
</dbReference>
<comment type="caution">
    <text evidence="8">The sequence shown here is derived from an EMBL/GenBank/DDBJ whole genome shotgun (WGS) entry which is preliminary data.</text>
</comment>
<dbReference type="Pfam" id="PF00632">
    <property type="entry name" value="HECT"/>
    <property type="match status" value="1"/>
</dbReference>